<organism evidence="9 10">
    <name type="scientific">Nemorincola caseinilytica</name>
    <dbReference type="NCBI Taxonomy" id="2054315"/>
    <lineage>
        <taxon>Bacteria</taxon>
        <taxon>Pseudomonadati</taxon>
        <taxon>Bacteroidota</taxon>
        <taxon>Chitinophagia</taxon>
        <taxon>Chitinophagales</taxon>
        <taxon>Chitinophagaceae</taxon>
        <taxon>Nemorincola</taxon>
    </lineage>
</organism>
<dbReference type="InterPro" id="IPR050925">
    <property type="entry name" value="Rhomboid_protease_S54"/>
</dbReference>
<proteinExistence type="inferred from homology"/>
<evidence type="ECO:0000313" key="9">
    <source>
        <dbReference type="EMBL" id="GAA4459708.1"/>
    </source>
</evidence>
<evidence type="ECO:0000256" key="3">
    <source>
        <dbReference type="ARBA" id="ARBA00022692"/>
    </source>
</evidence>
<keyword evidence="4" id="KW-0378">Hydrolase</keyword>
<dbReference type="Proteomes" id="UP001500067">
    <property type="component" value="Unassembled WGS sequence"/>
</dbReference>
<dbReference type="RefSeq" id="WP_345076921.1">
    <property type="nucleotide sequence ID" value="NZ_BAABFA010000001.1"/>
</dbReference>
<keyword evidence="5 7" id="KW-1133">Transmembrane helix</keyword>
<comment type="caution">
    <text evidence="9">The sequence shown here is derived from an EMBL/GenBank/DDBJ whole genome shotgun (WGS) entry which is preliminary data.</text>
</comment>
<dbReference type="PANTHER" id="PTHR43731:SF14">
    <property type="entry name" value="PRESENILIN-ASSOCIATED RHOMBOID-LIKE PROTEIN, MITOCHONDRIAL"/>
    <property type="match status" value="1"/>
</dbReference>
<comment type="subcellular location">
    <subcellularLocation>
        <location evidence="1">Membrane</location>
        <topology evidence="1">Multi-pass membrane protein</topology>
    </subcellularLocation>
</comment>
<evidence type="ECO:0000256" key="4">
    <source>
        <dbReference type="ARBA" id="ARBA00022801"/>
    </source>
</evidence>
<evidence type="ECO:0000256" key="6">
    <source>
        <dbReference type="ARBA" id="ARBA00023136"/>
    </source>
</evidence>
<dbReference type="InterPro" id="IPR035952">
    <property type="entry name" value="Rhomboid-like_sf"/>
</dbReference>
<dbReference type="EMBL" id="BAABFA010000001">
    <property type="protein sequence ID" value="GAA4459708.1"/>
    <property type="molecule type" value="Genomic_DNA"/>
</dbReference>
<accession>A0ABP8N4G1</accession>
<evidence type="ECO:0000256" key="7">
    <source>
        <dbReference type="SAM" id="Phobius"/>
    </source>
</evidence>
<dbReference type="Gene3D" id="1.20.1540.10">
    <property type="entry name" value="Rhomboid-like"/>
    <property type="match status" value="1"/>
</dbReference>
<evidence type="ECO:0000259" key="8">
    <source>
        <dbReference type="Pfam" id="PF01694"/>
    </source>
</evidence>
<dbReference type="PANTHER" id="PTHR43731">
    <property type="entry name" value="RHOMBOID PROTEASE"/>
    <property type="match status" value="1"/>
</dbReference>
<feature type="transmembrane region" description="Helical" evidence="7">
    <location>
        <begin position="103"/>
        <end position="123"/>
    </location>
</feature>
<keyword evidence="3 7" id="KW-0812">Transmembrane</keyword>
<keyword evidence="10" id="KW-1185">Reference proteome</keyword>
<name>A0ABP8N4G1_9BACT</name>
<feature type="transmembrane region" description="Helical" evidence="7">
    <location>
        <begin position="73"/>
        <end position="96"/>
    </location>
</feature>
<evidence type="ECO:0000256" key="2">
    <source>
        <dbReference type="ARBA" id="ARBA00009045"/>
    </source>
</evidence>
<dbReference type="Pfam" id="PF01694">
    <property type="entry name" value="Rhomboid"/>
    <property type="match status" value="1"/>
</dbReference>
<feature type="transmembrane region" description="Helical" evidence="7">
    <location>
        <begin position="6"/>
        <end position="24"/>
    </location>
</feature>
<feature type="transmembrane region" description="Helical" evidence="7">
    <location>
        <begin position="129"/>
        <end position="150"/>
    </location>
</feature>
<keyword evidence="6 7" id="KW-0472">Membrane</keyword>
<dbReference type="GO" id="GO:0006508">
    <property type="term" value="P:proteolysis"/>
    <property type="evidence" value="ECO:0007669"/>
    <property type="project" value="UniProtKB-KW"/>
</dbReference>
<reference evidence="10" key="1">
    <citation type="journal article" date="2019" name="Int. J. Syst. Evol. Microbiol.">
        <title>The Global Catalogue of Microorganisms (GCM) 10K type strain sequencing project: providing services to taxonomists for standard genome sequencing and annotation.</title>
        <authorList>
            <consortium name="The Broad Institute Genomics Platform"/>
            <consortium name="The Broad Institute Genome Sequencing Center for Infectious Disease"/>
            <person name="Wu L."/>
            <person name="Ma J."/>
        </authorList>
    </citation>
    <scope>NUCLEOTIDE SEQUENCE [LARGE SCALE GENOMIC DNA]</scope>
    <source>
        <strain evidence="10">JCM 32105</strain>
    </source>
</reference>
<feature type="domain" description="Peptidase S54 rhomboid" evidence="8">
    <location>
        <begin position="39"/>
        <end position="181"/>
    </location>
</feature>
<evidence type="ECO:0000256" key="5">
    <source>
        <dbReference type="ARBA" id="ARBA00022989"/>
    </source>
</evidence>
<evidence type="ECO:0000313" key="10">
    <source>
        <dbReference type="Proteomes" id="UP001500067"/>
    </source>
</evidence>
<dbReference type="SUPFAM" id="SSF144091">
    <property type="entry name" value="Rhomboid-like"/>
    <property type="match status" value="1"/>
</dbReference>
<comment type="similarity">
    <text evidence="2">Belongs to the peptidase S54 family.</text>
</comment>
<dbReference type="GO" id="GO:0008233">
    <property type="term" value="F:peptidase activity"/>
    <property type="evidence" value="ECO:0007669"/>
    <property type="project" value="UniProtKB-KW"/>
</dbReference>
<sequence>MYLTILTIIVTVIISIMAFSNNELMDKFILWPRRMDSPQEYYRLLSSGFIHADWNHLLFNMFSLYFVGTYVEMVLGFGFFTLYLTGIIVASLPSFIKNKNNSYYRSLGASGGVSAAMFFFIYFQPWSSVNIMFIPIGIYAIVFGVIYLACEVYMSKRGMGNVNHDAHIWGAAYGLLYGVLIDPTHGAGFIQQMLHPPF</sequence>
<gene>
    <name evidence="9" type="ORF">GCM10023093_01180</name>
</gene>
<protein>
    <submittedName>
        <fullName evidence="9">Rhomboid family intramembrane serine protease</fullName>
    </submittedName>
</protein>
<keyword evidence="9" id="KW-0645">Protease</keyword>
<evidence type="ECO:0000256" key="1">
    <source>
        <dbReference type="ARBA" id="ARBA00004141"/>
    </source>
</evidence>
<dbReference type="InterPro" id="IPR022764">
    <property type="entry name" value="Peptidase_S54_rhomboid_dom"/>
</dbReference>